<dbReference type="PROSITE" id="PS51031">
    <property type="entry name" value="BESS"/>
    <property type="match status" value="1"/>
</dbReference>
<reference evidence="4 5" key="1">
    <citation type="submission" date="2023-03" db="EMBL/GenBank/DDBJ databases">
        <title>High-quality genome of Scylla paramamosain provides insights in environmental adaptation.</title>
        <authorList>
            <person name="Zhang L."/>
        </authorList>
    </citation>
    <scope>NUCLEOTIDE SEQUENCE [LARGE SCALE GENOMIC DNA]</scope>
    <source>
        <strain evidence="4">LZ_2023a</strain>
        <tissue evidence="4">Muscle</tissue>
    </source>
</reference>
<dbReference type="InterPro" id="IPR004210">
    <property type="entry name" value="BESS_motif"/>
</dbReference>
<dbReference type="Proteomes" id="UP001487740">
    <property type="component" value="Unassembled WGS sequence"/>
</dbReference>
<feature type="region of interest" description="Disordered" evidence="2">
    <location>
        <begin position="1"/>
        <end position="56"/>
    </location>
</feature>
<accession>A0AAW0SBP4</accession>
<feature type="compositionally biased region" description="Polar residues" evidence="2">
    <location>
        <begin position="131"/>
        <end position="146"/>
    </location>
</feature>
<keyword evidence="5" id="KW-1185">Reference proteome</keyword>
<dbReference type="GO" id="GO:0005634">
    <property type="term" value="C:nucleus"/>
    <property type="evidence" value="ECO:0007669"/>
    <property type="project" value="UniProtKB-SubCell"/>
</dbReference>
<organism evidence="4 5">
    <name type="scientific">Scylla paramamosain</name>
    <name type="common">Mud crab</name>
    <dbReference type="NCBI Taxonomy" id="85552"/>
    <lineage>
        <taxon>Eukaryota</taxon>
        <taxon>Metazoa</taxon>
        <taxon>Ecdysozoa</taxon>
        <taxon>Arthropoda</taxon>
        <taxon>Crustacea</taxon>
        <taxon>Multicrustacea</taxon>
        <taxon>Malacostraca</taxon>
        <taxon>Eumalacostraca</taxon>
        <taxon>Eucarida</taxon>
        <taxon>Decapoda</taxon>
        <taxon>Pleocyemata</taxon>
        <taxon>Brachyura</taxon>
        <taxon>Eubrachyura</taxon>
        <taxon>Portunoidea</taxon>
        <taxon>Portunidae</taxon>
        <taxon>Portuninae</taxon>
        <taxon>Scylla</taxon>
    </lineage>
</organism>
<comment type="subcellular location">
    <subcellularLocation>
        <location evidence="1">Nucleus</location>
    </subcellularLocation>
</comment>
<keyword evidence="1" id="KW-0539">Nucleus</keyword>
<dbReference type="AlphaFoldDB" id="A0AAW0SBP4"/>
<comment type="caution">
    <text evidence="4">The sequence shown here is derived from an EMBL/GenBank/DDBJ whole genome shotgun (WGS) entry which is preliminary data.</text>
</comment>
<dbReference type="GO" id="GO:0003677">
    <property type="term" value="F:DNA binding"/>
    <property type="evidence" value="ECO:0007669"/>
    <property type="project" value="InterPro"/>
</dbReference>
<feature type="domain" description="BESS" evidence="3">
    <location>
        <begin position="81"/>
        <end position="120"/>
    </location>
</feature>
<dbReference type="EMBL" id="JARAKH010002764">
    <property type="protein sequence ID" value="KAK8372276.1"/>
    <property type="molecule type" value="Genomic_DNA"/>
</dbReference>
<feature type="compositionally biased region" description="Basic residues" evidence="2">
    <location>
        <begin position="39"/>
        <end position="48"/>
    </location>
</feature>
<evidence type="ECO:0000313" key="5">
    <source>
        <dbReference type="Proteomes" id="UP001487740"/>
    </source>
</evidence>
<feature type="region of interest" description="Disordered" evidence="2">
    <location>
        <begin position="131"/>
        <end position="168"/>
    </location>
</feature>
<gene>
    <name evidence="4" type="ORF">O3P69_014578</name>
</gene>
<sequence>MGTMEPPLATEEGVSHTKDALEREDEVMEKQWLISPATRPKKKGANKRSKTDDFNQSILDIEQQKIQYLKEKINRKQDKEDDEDLMFFKSLLPHVKRIPAVQKLTFRSRLQELVQQFAYPVPAISPLPYTHDSSSSASAYTPQVSPHSYAHSPIESQVHTTDMTLQPM</sequence>
<feature type="compositionally biased region" description="Polar residues" evidence="2">
    <location>
        <begin position="154"/>
        <end position="168"/>
    </location>
</feature>
<evidence type="ECO:0000313" key="4">
    <source>
        <dbReference type="EMBL" id="KAK8372276.1"/>
    </source>
</evidence>
<evidence type="ECO:0000259" key="3">
    <source>
        <dbReference type="PROSITE" id="PS51031"/>
    </source>
</evidence>
<protein>
    <recommendedName>
        <fullName evidence="3">BESS domain-containing protein</fullName>
    </recommendedName>
</protein>
<dbReference type="Pfam" id="PF02944">
    <property type="entry name" value="BESS"/>
    <property type="match status" value="1"/>
</dbReference>
<evidence type="ECO:0000256" key="1">
    <source>
        <dbReference type="PROSITE-ProRule" id="PRU00371"/>
    </source>
</evidence>
<proteinExistence type="predicted"/>
<name>A0AAW0SBP4_SCYPA</name>
<evidence type="ECO:0000256" key="2">
    <source>
        <dbReference type="SAM" id="MobiDB-lite"/>
    </source>
</evidence>